<name>A0A1Y6LCZ7_ZYMTR</name>
<sequence>MARTKKIKAHVASDALIQQSIADQVRANENRPDRSTIENTNHANRPTAFRARHPRRTATSLPAKLLQPSNSAGFSKFLLPATQLYAHLLDHALPIFHCLIHTVPKLLPRKRASDPRMWIYPEPLLTLIKEQKESTWHYMRQIGEAVDWVVSEPNAGKGLNESDEGMATIQRTRPLLRCGLMGHGATITTSVKMVRAVEDAARSGNDAAGEKWHSSQLAILWLHEMSHAVVHAVLPAEPDTPQHVFLGTDAPTSEVGFEVEQRIFGGIMSLQRDVVPWAGGVCLEEWPDSQTLAYHREMGDLIETRGSSRALTKEWNVLWKVESDFWERMFEEEFWLQEGIAGNLAALHAKRDAGVTAVFKDTTLAEEEAIASEMQSMDYAEVREHLWVKQGSAVGEIETFTQSERNMADKSKSAETSKQQSQR</sequence>
<dbReference type="Proteomes" id="UP000215453">
    <property type="component" value="Chromosome 1"/>
</dbReference>
<organism evidence="2 3">
    <name type="scientific">Zymoseptoria tritici ST99CH_1A5</name>
    <dbReference type="NCBI Taxonomy" id="1276529"/>
    <lineage>
        <taxon>Eukaryota</taxon>
        <taxon>Fungi</taxon>
        <taxon>Dikarya</taxon>
        <taxon>Ascomycota</taxon>
        <taxon>Pezizomycotina</taxon>
        <taxon>Dothideomycetes</taxon>
        <taxon>Dothideomycetidae</taxon>
        <taxon>Mycosphaerellales</taxon>
        <taxon>Mycosphaerellaceae</taxon>
        <taxon>Zymoseptoria</taxon>
    </lineage>
</organism>
<feature type="region of interest" description="Disordered" evidence="1">
    <location>
        <begin position="400"/>
        <end position="423"/>
    </location>
</feature>
<feature type="compositionally biased region" description="Basic and acidic residues" evidence="1">
    <location>
        <begin position="26"/>
        <end position="36"/>
    </location>
</feature>
<accession>A0A1Y6LCZ7</accession>
<dbReference type="AlphaFoldDB" id="A0A1Y6LCZ7"/>
<evidence type="ECO:0000256" key="1">
    <source>
        <dbReference type="SAM" id="MobiDB-lite"/>
    </source>
</evidence>
<feature type="region of interest" description="Disordered" evidence="1">
    <location>
        <begin position="23"/>
        <end position="45"/>
    </location>
</feature>
<evidence type="ECO:0000313" key="2">
    <source>
        <dbReference type="EMBL" id="SMY20421.1"/>
    </source>
</evidence>
<feature type="compositionally biased region" description="Basic and acidic residues" evidence="1">
    <location>
        <begin position="406"/>
        <end position="415"/>
    </location>
</feature>
<proteinExistence type="predicted"/>
<protein>
    <submittedName>
        <fullName evidence="2">Uncharacterized protein</fullName>
    </submittedName>
</protein>
<gene>
    <name evidence="2" type="ORF">ZT1A5_G1856</name>
</gene>
<reference evidence="2 3" key="1">
    <citation type="submission" date="2016-10" db="EMBL/GenBank/DDBJ databases">
        <authorList>
            <person name="Varghese N."/>
        </authorList>
    </citation>
    <scope>NUCLEOTIDE SEQUENCE [LARGE SCALE GENOMIC DNA]</scope>
</reference>
<evidence type="ECO:0000313" key="3">
    <source>
        <dbReference type="Proteomes" id="UP000215453"/>
    </source>
</evidence>
<dbReference type="EMBL" id="LT882676">
    <property type="protein sequence ID" value="SMY20421.1"/>
    <property type="molecule type" value="Genomic_DNA"/>
</dbReference>